<accession>A0ACB9NYG5</accession>
<dbReference type="EMBL" id="CM042886">
    <property type="protein sequence ID" value="KAI4341543.1"/>
    <property type="molecule type" value="Genomic_DNA"/>
</dbReference>
<dbReference type="Proteomes" id="UP001057402">
    <property type="component" value="Chromosome 7"/>
</dbReference>
<evidence type="ECO:0000313" key="2">
    <source>
        <dbReference type="Proteomes" id="UP001057402"/>
    </source>
</evidence>
<protein>
    <submittedName>
        <fullName evidence="1">Uncharacterized protein</fullName>
    </submittedName>
</protein>
<proteinExistence type="predicted"/>
<gene>
    <name evidence="1" type="ORF">MLD38_026255</name>
</gene>
<sequence length="136" mass="15082">MRAGVFSSFKWTLLLVSPRVKTPDQSRPQDRFLSLSPFSVLPGVLSRQRCFSLSLSSPPPQPSVGKKKRRGQSIVLRVPAPSPLNPFHSPFSVRLPSFQIRSKLEKKTLAVSGGFSSARSAVKLGALRTRINPWDR</sequence>
<organism evidence="1 2">
    <name type="scientific">Melastoma candidum</name>
    <dbReference type="NCBI Taxonomy" id="119954"/>
    <lineage>
        <taxon>Eukaryota</taxon>
        <taxon>Viridiplantae</taxon>
        <taxon>Streptophyta</taxon>
        <taxon>Embryophyta</taxon>
        <taxon>Tracheophyta</taxon>
        <taxon>Spermatophyta</taxon>
        <taxon>Magnoliopsida</taxon>
        <taxon>eudicotyledons</taxon>
        <taxon>Gunneridae</taxon>
        <taxon>Pentapetalae</taxon>
        <taxon>rosids</taxon>
        <taxon>malvids</taxon>
        <taxon>Myrtales</taxon>
        <taxon>Melastomataceae</taxon>
        <taxon>Melastomatoideae</taxon>
        <taxon>Melastomateae</taxon>
        <taxon>Melastoma</taxon>
    </lineage>
</organism>
<comment type="caution">
    <text evidence="1">The sequence shown here is derived from an EMBL/GenBank/DDBJ whole genome shotgun (WGS) entry which is preliminary data.</text>
</comment>
<keyword evidence="2" id="KW-1185">Reference proteome</keyword>
<name>A0ACB9NYG5_9MYRT</name>
<reference evidence="2" key="1">
    <citation type="journal article" date="2023" name="Front. Plant Sci.">
        <title>Chromosomal-level genome assembly of Melastoma candidum provides insights into trichome evolution.</title>
        <authorList>
            <person name="Zhong Y."/>
            <person name="Wu W."/>
            <person name="Sun C."/>
            <person name="Zou P."/>
            <person name="Liu Y."/>
            <person name="Dai S."/>
            <person name="Zhou R."/>
        </authorList>
    </citation>
    <scope>NUCLEOTIDE SEQUENCE [LARGE SCALE GENOMIC DNA]</scope>
</reference>
<evidence type="ECO:0000313" key="1">
    <source>
        <dbReference type="EMBL" id="KAI4341543.1"/>
    </source>
</evidence>